<keyword evidence="11" id="KW-1278">Translocase</keyword>
<name>A0A401U619_9BACT</name>
<dbReference type="InterPro" id="IPR023299">
    <property type="entry name" value="ATPase_P-typ_cyto_dom_N"/>
</dbReference>
<evidence type="ECO:0000256" key="9">
    <source>
        <dbReference type="ARBA" id="ARBA00022796"/>
    </source>
</evidence>
<dbReference type="InterPro" id="IPR008250">
    <property type="entry name" value="ATPase_P-typ_transduc_dom_A_sf"/>
</dbReference>
<feature type="domain" description="Cation-transporting P-type ATPase N-terminal" evidence="18">
    <location>
        <begin position="3"/>
        <end position="76"/>
    </location>
</feature>
<evidence type="ECO:0000259" key="18">
    <source>
        <dbReference type="SMART" id="SM00831"/>
    </source>
</evidence>
<evidence type="ECO:0000256" key="2">
    <source>
        <dbReference type="ARBA" id="ARBA00005675"/>
    </source>
</evidence>
<dbReference type="PANTHER" id="PTHR43294">
    <property type="entry name" value="SODIUM/POTASSIUM-TRANSPORTING ATPASE SUBUNIT ALPHA"/>
    <property type="match status" value="1"/>
</dbReference>
<evidence type="ECO:0000256" key="10">
    <source>
        <dbReference type="ARBA" id="ARBA00022840"/>
    </source>
</evidence>
<evidence type="ECO:0000256" key="11">
    <source>
        <dbReference type="ARBA" id="ARBA00022967"/>
    </source>
</evidence>
<evidence type="ECO:0000256" key="4">
    <source>
        <dbReference type="ARBA" id="ARBA00022448"/>
    </source>
</evidence>
<dbReference type="SUPFAM" id="SSF81653">
    <property type="entry name" value="Calcium ATPase, transduction domain A"/>
    <property type="match status" value="1"/>
</dbReference>
<comment type="similarity">
    <text evidence="2">Belongs to the cation transport ATPase (P-type) (TC 3.A.3) family. Type IIA subfamily.</text>
</comment>
<keyword evidence="8" id="KW-0547">Nucleotide-binding</keyword>
<dbReference type="GO" id="GO:0005886">
    <property type="term" value="C:plasma membrane"/>
    <property type="evidence" value="ECO:0007669"/>
    <property type="project" value="UniProtKB-SubCell"/>
</dbReference>
<feature type="transmembrane region" description="Helical" evidence="17">
    <location>
        <begin position="765"/>
        <end position="788"/>
    </location>
</feature>
<evidence type="ECO:0000256" key="17">
    <source>
        <dbReference type="SAM" id="Phobius"/>
    </source>
</evidence>
<feature type="transmembrane region" description="Helical" evidence="17">
    <location>
        <begin position="244"/>
        <end position="263"/>
    </location>
</feature>
<feature type="transmembrane region" description="Helical" evidence="17">
    <location>
        <begin position="824"/>
        <end position="851"/>
    </location>
</feature>
<dbReference type="Pfam" id="PF00690">
    <property type="entry name" value="Cation_ATPase_N"/>
    <property type="match status" value="1"/>
</dbReference>
<keyword evidence="12 17" id="KW-1133">Transmembrane helix</keyword>
<keyword evidence="20" id="KW-1185">Reference proteome</keyword>
<gene>
    <name evidence="19" type="ORF">SanaruYs_06190</name>
</gene>
<sequence>MEDFSVLHIEEVFQKVAAKASGLTSEEARERLIAFGPNELPKTEQHSIFYYFFKQFKSVLVIVLVLASILSWITNHKTDAYIILLVIFVDALIGFIQEWKAEQAVSVLQKMLLPQAKVIRDNQQLLVKASELVPGDVIILEEGDHVSADARLIELKHLRAVESSLTGESLPILKTVEALKPASSIGDRKNMVWRGTFISGGYGKAVVIGTGLKTAIGSIASSLSAIKAEPSHFQKKINKLATQMGLASVVAATILFIVGYFTLDMPINDLFLLAVAVMVSIIPEGLPSIIAIVLAIGSRRMTKRNAIVREFTATETLGAVTTIITDKTGTLTENALTVRRIFLYGQPEVEVSGEGWIPIGSFQQSEAIIEASNNSVLKKLLLIAALCNNSSVRHKPAENTYELVGDPTEGALHVLSKKSGIDINVITIKKIDDLPFDSILKLRASVVKIGSSRELFAIGAPERILSRCKNVLTESRIELIDDVMQNKIKQKINSWSLDAMRVLGLAYKETSTSEIQEDELKQFTFVGIVGMIDPPREEVKEAVKRCKEAGIRVIMATGDHISTAVAIASAVGIINHKEKDVMALSEEQLMVLDEKEFEEAIKSVNVFARLNPETKLHIASRLQKMGELIAMTGDGVNDALALKKADVGIAMGIMGTDVARASAKVVLADDNFASIVSAIEEGRIVFMNARQASFYLITTNFAEISTLIVTIAFGLPMPLTAIQILWLNLVTDGIGDMALAAERGHGEVLQVKPLKKDEKIINRSILPFLGINVGIMTALAIAAYVYFLPFGVEHARSSVFVVMAFTQLFNMYNMRSLNKSILEIGIFSNIYVTITMVSSAIMTISIINIPFFQEIFGFKTISYIHLMILILMSSLVLFGGEVYKYFKSHVLYSHQLTRLP</sequence>
<dbReference type="InterPro" id="IPR006068">
    <property type="entry name" value="ATPase_P-typ_cation-transptr_C"/>
</dbReference>
<keyword evidence="7" id="KW-0479">Metal-binding</keyword>
<dbReference type="RefSeq" id="WP_127121043.1">
    <property type="nucleotide sequence ID" value="NZ_BHXQ01000001.1"/>
</dbReference>
<dbReference type="EMBL" id="BHXQ01000001">
    <property type="protein sequence ID" value="GCC50404.1"/>
    <property type="molecule type" value="Genomic_DNA"/>
</dbReference>
<keyword evidence="19" id="KW-0378">Hydrolase</keyword>
<dbReference type="InterPro" id="IPR050510">
    <property type="entry name" value="Cation_transp_ATPase_P-type"/>
</dbReference>
<dbReference type="InterPro" id="IPR036412">
    <property type="entry name" value="HAD-like_sf"/>
</dbReference>
<dbReference type="GO" id="GO:0016887">
    <property type="term" value="F:ATP hydrolysis activity"/>
    <property type="evidence" value="ECO:0007669"/>
    <property type="project" value="InterPro"/>
</dbReference>
<dbReference type="PANTHER" id="PTHR43294:SF21">
    <property type="entry name" value="CATION TRANSPORTING ATPASE"/>
    <property type="match status" value="1"/>
</dbReference>
<keyword evidence="13" id="KW-0186">Copper</keyword>
<keyword evidence="9" id="KW-0187">Copper transport</keyword>
<protein>
    <recommendedName>
        <fullName evidence="3">P-type Cu(+) transporter</fullName>
        <ecNumber evidence="3">7.2.2.8</ecNumber>
    </recommendedName>
</protein>
<feature type="transmembrane region" description="Helical" evidence="17">
    <location>
        <begin position="80"/>
        <end position="96"/>
    </location>
</feature>
<reference evidence="19 20" key="1">
    <citation type="submission" date="2018-11" db="EMBL/GenBank/DDBJ databases">
        <title>Chryseotalea sanarue gen. nov., sp., nov., a member of the family Cytophagaceae, isolated from a brackish lake in Hamamatsu Japan.</title>
        <authorList>
            <person name="Maejima Y."/>
            <person name="Iino T."/>
            <person name="Muraguchi Y."/>
            <person name="Fukuda K."/>
            <person name="Ohkuma M."/>
            <person name="Moriuchi R."/>
            <person name="Dohra H."/>
            <person name="Kimbara K."/>
            <person name="Shintani M."/>
        </authorList>
    </citation>
    <scope>NUCLEOTIDE SEQUENCE [LARGE SCALE GENOMIC DNA]</scope>
    <source>
        <strain evidence="19 20">Ys</strain>
    </source>
</reference>
<comment type="catalytic activity">
    <reaction evidence="16">
        <text>Cu(+)(in) + ATP + H2O = Cu(+)(out) + ADP + phosphate + H(+)</text>
        <dbReference type="Rhea" id="RHEA:25792"/>
        <dbReference type="ChEBI" id="CHEBI:15377"/>
        <dbReference type="ChEBI" id="CHEBI:15378"/>
        <dbReference type="ChEBI" id="CHEBI:30616"/>
        <dbReference type="ChEBI" id="CHEBI:43474"/>
        <dbReference type="ChEBI" id="CHEBI:49552"/>
        <dbReference type="ChEBI" id="CHEBI:456216"/>
        <dbReference type="EC" id="7.2.2.8"/>
    </reaction>
</comment>
<dbReference type="Proteomes" id="UP000288227">
    <property type="component" value="Unassembled WGS sequence"/>
</dbReference>
<feature type="transmembrane region" description="Helical" evidence="17">
    <location>
        <begin position="863"/>
        <end position="883"/>
    </location>
</feature>
<dbReference type="SFLD" id="SFLDG00002">
    <property type="entry name" value="C1.7:_P-type_atpase_like"/>
    <property type="match status" value="1"/>
</dbReference>
<dbReference type="AlphaFoldDB" id="A0A401U619"/>
<dbReference type="Pfam" id="PF13246">
    <property type="entry name" value="Cation_ATPase"/>
    <property type="match status" value="1"/>
</dbReference>
<dbReference type="GO" id="GO:0140581">
    <property type="term" value="F:P-type monovalent copper transporter activity"/>
    <property type="evidence" value="ECO:0007669"/>
    <property type="project" value="UniProtKB-EC"/>
</dbReference>
<dbReference type="PROSITE" id="PS00154">
    <property type="entry name" value="ATPASE_E1_E2"/>
    <property type="match status" value="1"/>
</dbReference>
<keyword evidence="4" id="KW-0813">Transport</keyword>
<comment type="caution">
    <text evidence="19">The sequence shown here is derived from an EMBL/GenBank/DDBJ whole genome shotgun (WGS) entry which is preliminary data.</text>
</comment>
<dbReference type="NCBIfam" id="TIGR01494">
    <property type="entry name" value="ATPase_P-type"/>
    <property type="match status" value="2"/>
</dbReference>
<keyword evidence="14" id="KW-0406">Ion transport</keyword>
<dbReference type="Gene3D" id="3.40.50.1000">
    <property type="entry name" value="HAD superfamily/HAD-like"/>
    <property type="match status" value="1"/>
</dbReference>
<keyword evidence="5" id="KW-1003">Cell membrane</keyword>
<dbReference type="SMART" id="SM00831">
    <property type="entry name" value="Cation_ATPase_N"/>
    <property type="match status" value="1"/>
</dbReference>
<evidence type="ECO:0000256" key="12">
    <source>
        <dbReference type="ARBA" id="ARBA00022989"/>
    </source>
</evidence>
<evidence type="ECO:0000256" key="7">
    <source>
        <dbReference type="ARBA" id="ARBA00022723"/>
    </source>
</evidence>
<dbReference type="Pfam" id="PF00689">
    <property type="entry name" value="Cation_ATPase_C"/>
    <property type="match status" value="1"/>
</dbReference>
<evidence type="ECO:0000256" key="1">
    <source>
        <dbReference type="ARBA" id="ARBA00004651"/>
    </source>
</evidence>
<organism evidence="19 20">
    <name type="scientific">Chryseotalea sanaruensis</name>
    <dbReference type="NCBI Taxonomy" id="2482724"/>
    <lineage>
        <taxon>Bacteria</taxon>
        <taxon>Pseudomonadati</taxon>
        <taxon>Bacteroidota</taxon>
        <taxon>Cytophagia</taxon>
        <taxon>Cytophagales</taxon>
        <taxon>Chryseotaleaceae</taxon>
        <taxon>Chryseotalea</taxon>
    </lineage>
</organism>
<feature type="transmembrane region" description="Helical" evidence="17">
    <location>
        <begin position="56"/>
        <end position="74"/>
    </location>
</feature>
<dbReference type="FunFam" id="3.40.50.1000:FF:000144">
    <property type="entry name" value="copper-transporting ATPase 1 isoform X2"/>
    <property type="match status" value="1"/>
</dbReference>
<dbReference type="EC" id="7.2.2.8" evidence="3"/>
<evidence type="ECO:0000256" key="6">
    <source>
        <dbReference type="ARBA" id="ARBA00022692"/>
    </source>
</evidence>
<keyword evidence="6 17" id="KW-0812">Transmembrane</keyword>
<proteinExistence type="inferred from homology"/>
<keyword evidence="10" id="KW-0067">ATP-binding</keyword>
<evidence type="ECO:0000313" key="19">
    <source>
        <dbReference type="EMBL" id="GCC50404.1"/>
    </source>
</evidence>
<dbReference type="PRINTS" id="PR00120">
    <property type="entry name" value="HATPASE"/>
</dbReference>
<dbReference type="Gene3D" id="2.70.150.10">
    <property type="entry name" value="Calcium-transporting ATPase, cytoplasmic transduction domain A"/>
    <property type="match status" value="1"/>
</dbReference>
<comment type="subcellular location">
    <subcellularLocation>
        <location evidence="1">Cell membrane</location>
        <topology evidence="1">Multi-pass membrane protein</topology>
    </subcellularLocation>
</comment>
<dbReference type="InterPro" id="IPR001757">
    <property type="entry name" value="P_typ_ATPase"/>
</dbReference>
<dbReference type="InterPro" id="IPR023298">
    <property type="entry name" value="ATPase_P-typ_TM_dom_sf"/>
</dbReference>
<keyword evidence="15 17" id="KW-0472">Membrane</keyword>
<feature type="transmembrane region" description="Helical" evidence="17">
    <location>
        <begin position="269"/>
        <end position="296"/>
    </location>
</feature>
<evidence type="ECO:0000256" key="14">
    <source>
        <dbReference type="ARBA" id="ARBA00023065"/>
    </source>
</evidence>
<evidence type="ECO:0000313" key="20">
    <source>
        <dbReference type="Proteomes" id="UP000288227"/>
    </source>
</evidence>
<evidence type="ECO:0000256" key="8">
    <source>
        <dbReference type="ARBA" id="ARBA00022741"/>
    </source>
</evidence>
<dbReference type="InterPro" id="IPR044492">
    <property type="entry name" value="P_typ_ATPase_HD_dom"/>
</dbReference>
<dbReference type="InterPro" id="IPR023214">
    <property type="entry name" value="HAD_sf"/>
</dbReference>
<evidence type="ECO:0000256" key="16">
    <source>
        <dbReference type="ARBA" id="ARBA00049289"/>
    </source>
</evidence>
<dbReference type="GO" id="GO:0046872">
    <property type="term" value="F:metal ion binding"/>
    <property type="evidence" value="ECO:0007669"/>
    <property type="project" value="UniProtKB-KW"/>
</dbReference>
<dbReference type="PRINTS" id="PR00119">
    <property type="entry name" value="CATATPASE"/>
</dbReference>
<evidence type="ECO:0000256" key="13">
    <source>
        <dbReference type="ARBA" id="ARBA00023008"/>
    </source>
</evidence>
<dbReference type="InterPro" id="IPR018303">
    <property type="entry name" value="ATPase_P-typ_P_site"/>
</dbReference>
<dbReference type="Pfam" id="PF00122">
    <property type="entry name" value="E1-E2_ATPase"/>
    <property type="match status" value="1"/>
</dbReference>
<evidence type="ECO:0000256" key="3">
    <source>
        <dbReference type="ARBA" id="ARBA00012517"/>
    </source>
</evidence>
<dbReference type="SUPFAM" id="SSF56784">
    <property type="entry name" value="HAD-like"/>
    <property type="match status" value="1"/>
</dbReference>
<dbReference type="SFLD" id="SFLDS00003">
    <property type="entry name" value="Haloacid_Dehalogenase"/>
    <property type="match status" value="1"/>
</dbReference>
<dbReference type="InterPro" id="IPR004014">
    <property type="entry name" value="ATPase_P-typ_cation-transptr_N"/>
</dbReference>
<evidence type="ECO:0000256" key="15">
    <source>
        <dbReference type="ARBA" id="ARBA00023136"/>
    </source>
</evidence>
<dbReference type="SUPFAM" id="SSF81665">
    <property type="entry name" value="Calcium ATPase, transmembrane domain M"/>
    <property type="match status" value="1"/>
</dbReference>
<dbReference type="InterPro" id="IPR059000">
    <property type="entry name" value="ATPase_P-type_domA"/>
</dbReference>
<dbReference type="SUPFAM" id="SSF81660">
    <property type="entry name" value="Metal cation-transporting ATPase, ATP-binding domain N"/>
    <property type="match status" value="1"/>
</dbReference>
<dbReference type="Gene3D" id="3.40.1110.10">
    <property type="entry name" value="Calcium-transporting ATPase, cytoplasmic domain N"/>
    <property type="match status" value="1"/>
</dbReference>
<dbReference type="Gene3D" id="1.20.1110.10">
    <property type="entry name" value="Calcium-transporting ATPase, transmembrane domain"/>
    <property type="match status" value="1"/>
</dbReference>
<dbReference type="SFLD" id="SFLDF00027">
    <property type="entry name" value="p-type_atpase"/>
    <property type="match status" value="1"/>
</dbReference>
<accession>A0A401U619</accession>
<dbReference type="OrthoDB" id="1521937at2"/>
<evidence type="ECO:0000256" key="5">
    <source>
        <dbReference type="ARBA" id="ARBA00022475"/>
    </source>
</evidence>
<dbReference type="GO" id="GO:0005524">
    <property type="term" value="F:ATP binding"/>
    <property type="evidence" value="ECO:0007669"/>
    <property type="project" value="UniProtKB-KW"/>
</dbReference>